<evidence type="ECO:0000313" key="1">
    <source>
        <dbReference type="EMBL" id="KAL0928719.1"/>
    </source>
</evidence>
<sequence length="511" mass="56606">MFDLFKRLSSEYVNTVSGSLPSPGSGEKGHRFSAFAERLEKEWFSAFAGRLEGRAVLCRRKRLLLPEGWKEQRFSAGGRGCLCRNVGRNSGSLPEEEVAFAGRLEGTAVLCHHRGVGLGTSRSADLGWPLTHLPEIHSVVCTPSLVEVPVVALGVSEGITRELSDVRSGHVLGNIWRNTRLPTCVRRMGRTCCVIGAPLVEEEEYLHEDDRVEHLRLVMDLEGEGPLPVVLALIFESLTVVEGSYFEILPSLGYALIGKVLKFFLQQLDWNSGIERRSSGTAASGGGPAELRHRVVVRRNSSVRLWSSGTPTSGGDPVKLWRQAVVRRNSGVRRWFGGTPTSGGDPAKFQRQADSDRVFEWTVDIESLDHGRFIEYLDVIMISESSDLVLVGFFCRTARFDYKYVPFENRLVKGAFQGSPAVIKFRVPTKAALQEAYSTPIQPLNILADKPQEKKFEWAKGELIDKIRLTGRSTAVCGFICACSPEPIKIECRKGKQEKALTGFKLLLLSS</sequence>
<dbReference type="AlphaFoldDB" id="A0ABD0VU26"/>
<comment type="caution">
    <text evidence="1">The sequence shown here is derived from an EMBL/GenBank/DDBJ whole genome shotgun (WGS) entry which is preliminary data.</text>
</comment>
<dbReference type="PANTHER" id="PTHR12861">
    <property type="entry name" value="TRANSLOCON-ASSOCIATED PROTEIN, BETA SUBUNIT PRECURSOR TRAP-BETA SIGNAL SEQUENCE RECEPTOR BETA SUBUNIT"/>
    <property type="match status" value="1"/>
</dbReference>
<dbReference type="Proteomes" id="UP001552299">
    <property type="component" value="Unassembled WGS sequence"/>
</dbReference>
<reference evidence="1 2" key="1">
    <citation type="journal article" date="2024" name="Plant Biotechnol. J.">
        <title>Dendrobium thyrsiflorum genome and its molecular insights into genes involved in important horticultural traits.</title>
        <authorList>
            <person name="Chen B."/>
            <person name="Wang J.Y."/>
            <person name="Zheng P.J."/>
            <person name="Li K.L."/>
            <person name="Liang Y.M."/>
            <person name="Chen X.F."/>
            <person name="Zhang C."/>
            <person name="Zhao X."/>
            <person name="He X."/>
            <person name="Zhang G.Q."/>
            <person name="Liu Z.J."/>
            <person name="Xu Q."/>
        </authorList>
    </citation>
    <scope>NUCLEOTIDE SEQUENCE [LARGE SCALE GENOMIC DNA]</scope>
    <source>
        <strain evidence="1">GZMU011</strain>
    </source>
</reference>
<dbReference type="Pfam" id="PF05753">
    <property type="entry name" value="TRAP_beta"/>
    <property type="match status" value="1"/>
</dbReference>
<dbReference type="PANTHER" id="PTHR12861:SF3">
    <property type="entry name" value="TRANSLOCON-ASSOCIATED PROTEIN SUBUNIT BETA"/>
    <property type="match status" value="1"/>
</dbReference>
<keyword evidence="2" id="KW-1185">Reference proteome</keyword>
<protein>
    <submittedName>
        <fullName evidence="1">Uncharacterized protein</fullName>
    </submittedName>
</protein>
<gene>
    <name evidence="1" type="ORF">M5K25_000634</name>
</gene>
<organism evidence="1 2">
    <name type="scientific">Dendrobium thyrsiflorum</name>
    <name type="common">Pinecone-like raceme dendrobium</name>
    <name type="synonym">Orchid</name>
    <dbReference type="NCBI Taxonomy" id="117978"/>
    <lineage>
        <taxon>Eukaryota</taxon>
        <taxon>Viridiplantae</taxon>
        <taxon>Streptophyta</taxon>
        <taxon>Embryophyta</taxon>
        <taxon>Tracheophyta</taxon>
        <taxon>Spermatophyta</taxon>
        <taxon>Magnoliopsida</taxon>
        <taxon>Liliopsida</taxon>
        <taxon>Asparagales</taxon>
        <taxon>Orchidaceae</taxon>
        <taxon>Epidendroideae</taxon>
        <taxon>Malaxideae</taxon>
        <taxon>Dendrobiinae</taxon>
        <taxon>Dendrobium</taxon>
    </lineage>
</organism>
<accession>A0ABD0VU26</accession>
<evidence type="ECO:0000313" key="2">
    <source>
        <dbReference type="Proteomes" id="UP001552299"/>
    </source>
</evidence>
<name>A0ABD0VU26_DENTH</name>
<proteinExistence type="predicted"/>
<dbReference type="EMBL" id="JANQDX010000001">
    <property type="protein sequence ID" value="KAL0928719.1"/>
    <property type="molecule type" value="Genomic_DNA"/>
</dbReference>